<evidence type="ECO:0000313" key="1">
    <source>
        <dbReference type="EMBL" id="GBG95180.1"/>
    </source>
</evidence>
<keyword evidence="2" id="KW-1185">Reference proteome</keyword>
<protein>
    <submittedName>
        <fullName evidence="1">Uncharacterized protein</fullName>
    </submittedName>
</protein>
<dbReference type="OrthoDB" id="2339968at2"/>
<reference evidence="1 2" key="1">
    <citation type="journal article" date="2019" name="Int. J. Syst. Evol. Microbiol.">
        <title>Lactobacillus salitolerans sp. nov., a novel lactic acid bacterium isolated from spent mushroom substrates.</title>
        <authorList>
            <person name="Tohno M."/>
            <person name="Tanizawa Y."/>
            <person name="Kojima Y."/>
            <person name="Sakamoto M."/>
            <person name="Nakamura Y."/>
            <person name="Ohkuma M."/>
            <person name="Kobayashi H."/>
        </authorList>
    </citation>
    <scope>NUCLEOTIDE SEQUENCE [LARGE SCALE GENOMIC DNA]</scope>
    <source>
        <strain evidence="1 2">YK43</strain>
    </source>
</reference>
<proteinExistence type="predicted"/>
<organism evidence="1 2">
    <name type="scientific">Ligilactobacillus salitolerans</name>
    <dbReference type="NCBI Taxonomy" id="1808352"/>
    <lineage>
        <taxon>Bacteria</taxon>
        <taxon>Bacillati</taxon>
        <taxon>Bacillota</taxon>
        <taxon>Bacilli</taxon>
        <taxon>Lactobacillales</taxon>
        <taxon>Lactobacillaceae</taxon>
        <taxon>Ligilactobacillus</taxon>
    </lineage>
</organism>
<dbReference type="Proteomes" id="UP000286848">
    <property type="component" value="Unassembled WGS sequence"/>
</dbReference>
<dbReference type="RefSeq" id="WP_158609214.1">
    <property type="nucleotide sequence ID" value="NZ_BFFP01000028.1"/>
</dbReference>
<sequence length="57" mass="6531">MATTTFSKNFKISKKDSDSFVKYMNENVSPASQKDFKSEMAHATEYMDQFKKALGIK</sequence>
<gene>
    <name evidence="1" type="ORF">LFYK43_16390</name>
</gene>
<accession>A0A401IUF1</accession>
<comment type="caution">
    <text evidence="1">The sequence shown here is derived from an EMBL/GenBank/DDBJ whole genome shotgun (WGS) entry which is preliminary data.</text>
</comment>
<dbReference type="EMBL" id="BFFP01000028">
    <property type="protein sequence ID" value="GBG95180.1"/>
    <property type="molecule type" value="Genomic_DNA"/>
</dbReference>
<dbReference type="AlphaFoldDB" id="A0A401IUF1"/>
<name>A0A401IUF1_9LACO</name>
<evidence type="ECO:0000313" key="2">
    <source>
        <dbReference type="Proteomes" id="UP000286848"/>
    </source>
</evidence>